<dbReference type="EMBL" id="KZ305099">
    <property type="protein sequence ID" value="PIA27205.1"/>
    <property type="molecule type" value="Genomic_DNA"/>
</dbReference>
<dbReference type="InParanoid" id="A0A2G5C7G7"/>
<name>A0A2G5C7G7_AQUCA</name>
<dbReference type="OrthoDB" id="847067at2759"/>
<accession>A0A2G5C7G7</accession>
<sequence length="112" mass="13741">MGSPSLLRHGYDRKAQLLAYARKLRSSNYGSHNPTLPKKNFPSKTKWKWRRFREKCFSWRIFSPSRNKQWKYEHISTLDTKQTKNLNYYMKRLRCIFREVSSCKWNWKCNKS</sequence>
<keyword evidence="2" id="KW-1185">Reference proteome</keyword>
<dbReference type="Proteomes" id="UP000230069">
    <property type="component" value="Unassembled WGS sequence"/>
</dbReference>
<dbReference type="AlphaFoldDB" id="A0A2G5C7G7"/>
<proteinExistence type="predicted"/>
<evidence type="ECO:0000313" key="2">
    <source>
        <dbReference type="Proteomes" id="UP000230069"/>
    </source>
</evidence>
<protein>
    <submittedName>
        <fullName evidence="1">Uncharacterized protein</fullName>
    </submittedName>
</protein>
<reference evidence="1 2" key="1">
    <citation type="submission" date="2017-09" db="EMBL/GenBank/DDBJ databases">
        <title>WGS assembly of Aquilegia coerulea Goldsmith.</title>
        <authorList>
            <person name="Hodges S."/>
            <person name="Kramer E."/>
            <person name="Nordborg M."/>
            <person name="Tomkins J."/>
            <person name="Borevitz J."/>
            <person name="Derieg N."/>
            <person name="Yan J."/>
            <person name="Mihaltcheva S."/>
            <person name="Hayes R.D."/>
            <person name="Rokhsar D."/>
        </authorList>
    </citation>
    <scope>NUCLEOTIDE SEQUENCE [LARGE SCALE GENOMIC DNA]</scope>
    <source>
        <strain evidence="2">cv. Goldsmith</strain>
    </source>
</reference>
<gene>
    <name evidence="1" type="ORF">AQUCO_08200018v1</name>
</gene>
<evidence type="ECO:0000313" key="1">
    <source>
        <dbReference type="EMBL" id="PIA27205.1"/>
    </source>
</evidence>
<organism evidence="1 2">
    <name type="scientific">Aquilegia coerulea</name>
    <name type="common">Rocky mountain columbine</name>
    <dbReference type="NCBI Taxonomy" id="218851"/>
    <lineage>
        <taxon>Eukaryota</taxon>
        <taxon>Viridiplantae</taxon>
        <taxon>Streptophyta</taxon>
        <taxon>Embryophyta</taxon>
        <taxon>Tracheophyta</taxon>
        <taxon>Spermatophyta</taxon>
        <taxon>Magnoliopsida</taxon>
        <taxon>Ranunculales</taxon>
        <taxon>Ranunculaceae</taxon>
        <taxon>Thalictroideae</taxon>
        <taxon>Aquilegia</taxon>
    </lineage>
</organism>